<dbReference type="PROSITE" id="PS00194">
    <property type="entry name" value="THIOREDOXIN_1"/>
    <property type="match status" value="1"/>
</dbReference>
<dbReference type="EMBL" id="CP041742">
    <property type="protein sequence ID" value="QDQ74159.1"/>
    <property type="molecule type" value="Genomic_DNA"/>
</dbReference>
<keyword evidence="1" id="KW-0676">Redox-active center</keyword>
<dbReference type="PANTHER" id="PTHR42852">
    <property type="entry name" value="THIOL:DISULFIDE INTERCHANGE PROTEIN DSBE"/>
    <property type="match status" value="1"/>
</dbReference>
<dbReference type="PANTHER" id="PTHR42852:SF17">
    <property type="entry name" value="THIOREDOXIN-LIKE PROTEIN HI_1115"/>
    <property type="match status" value="1"/>
</dbReference>
<dbReference type="GO" id="GO:0015036">
    <property type="term" value="F:disulfide oxidoreductase activity"/>
    <property type="evidence" value="ECO:0007669"/>
    <property type="project" value="UniProtKB-ARBA"/>
</dbReference>
<dbReference type="InterPro" id="IPR050553">
    <property type="entry name" value="Thioredoxin_ResA/DsbE_sf"/>
</dbReference>
<dbReference type="SUPFAM" id="SSF52833">
    <property type="entry name" value="Thioredoxin-like"/>
    <property type="match status" value="1"/>
</dbReference>
<sequence>MLRKRWMMAALLLVSAWASAATPVPAAAPSVGDIPPQVLGMDRNGDPVDLGQLRGKVVVVTFWASWCGYCRKELPALNAMQSATGPDYFRVVAVNVQDGNDEYRAIVRKMRDYTLTFTRDRSGGIAESYGVKSYPNLWIIDPEGRVAARHIGYGEDSFKEIVDEISRVVQVEVDRLNTASASKPAASG</sequence>
<protein>
    <submittedName>
        <fullName evidence="4">TlpA family protein disulfide reductase</fullName>
    </submittedName>
</protein>
<dbReference type="Proteomes" id="UP000315891">
    <property type="component" value="Chromosome"/>
</dbReference>
<keyword evidence="5" id="KW-1185">Reference proteome</keyword>
<keyword evidence="2" id="KW-0732">Signal</keyword>
<accession>A0A516V6K0</accession>
<dbReference type="OrthoDB" id="9796554at2"/>
<dbReference type="AlphaFoldDB" id="A0A516V6K0"/>
<organism evidence="4 5">
    <name type="scientific">Pseudoluteimonas lycopersici</name>
    <dbReference type="NCBI Taxonomy" id="1324796"/>
    <lineage>
        <taxon>Bacteria</taxon>
        <taxon>Pseudomonadati</taxon>
        <taxon>Pseudomonadota</taxon>
        <taxon>Gammaproteobacteria</taxon>
        <taxon>Lysobacterales</taxon>
        <taxon>Lysobacteraceae</taxon>
        <taxon>Pseudoluteimonas</taxon>
    </lineage>
</organism>
<evidence type="ECO:0000259" key="3">
    <source>
        <dbReference type="PROSITE" id="PS51352"/>
    </source>
</evidence>
<dbReference type="InterPro" id="IPR000866">
    <property type="entry name" value="AhpC/TSA"/>
</dbReference>
<dbReference type="InterPro" id="IPR017937">
    <property type="entry name" value="Thioredoxin_CS"/>
</dbReference>
<evidence type="ECO:0000313" key="5">
    <source>
        <dbReference type="Proteomes" id="UP000315891"/>
    </source>
</evidence>
<dbReference type="Pfam" id="PF00578">
    <property type="entry name" value="AhpC-TSA"/>
    <property type="match status" value="1"/>
</dbReference>
<dbReference type="InterPro" id="IPR013766">
    <property type="entry name" value="Thioredoxin_domain"/>
</dbReference>
<dbReference type="GO" id="GO:0016209">
    <property type="term" value="F:antioxidant activity"/>
    <property type="evidence" value="ECO:0007669"/>
    <property type="project" value="InterPro"/>
</dbReference>
<proteinExistence type="predicted"/>
<dbReference type="Gene3D" id="3.40.30.10">
    <property type="entry name" value="Glutaredoxin"/>
    <property type="match status" value="1"/>
</dbReference>
<name>A0A516V6K0_9GAMM</name>
<reference evidence="4 5" key="1">
    <citation type="submission" date="2019-07" db="EMBL/GenBank/DDBJ databases">
        <title>Lysobacter weifangensis sp. nov., isolated from bensulfuron-methyl contaminated farmland soil.</title>
        <authorList>
            <person name="Zhao H."/>
        </authorList>
    </citation>
    <scope>NUCLEOTIDE SEQUENCE [LARGE SCALE GENOMIC DNA]</scope>
    <source>
        <strain evidence="4 5">CC-Bw-6</strain>
    </source>
</reference>
<feature type="domain" description="Thioredoxin" evidence="3">
    <location>
        <begin position="29"/>
        <end position="170"/>
    </location>
</feature>
<evidence type="ECO:0000256" key="2">
    <source>
        <dbReference type="SAM" id="SignalP"/>
    </source>
</evidence>
<dbReference type="InterPro" id="IPR036249">
    <property type="entry name" value="Thioredoxin-like_sf"/>
</dbReference>
<dbReference type="PROSITE" id="PS51352">
    <property type="entry name" value="THIOREDOXIN_2"/>
    <property type="match status" value="1"/>
</dbReference>
<dbReference type="CDD" id="cd02966">
    <property type="entry name" value="TlpA_like_family"/>
    <property type="match status" value="1"/>
</dbReference>
<feature type="chain" id="PRO_5021901187" evidence="2">
    <location>
        <begin position="21"/>
        <end position="188"/>
    </location>
</feature>
<gene>
    <name evidence="4" type="ORF">FNZ56_09835</name>
</gene>
<feature type="signal peptide" evidence="2">
    <location>
        <begin position="1"/>
        <end position="20"/>
    </location>
</feature>
<evidence type="ECO:0000256" key="1">
    <source>
        <dbReference type="ARBA" id="ARBA00023284"/>
    </source>
</evidence>
<evidence type="ECO:0000313" key="4">
    <source>
        <dbReference type="EMBL" id="QDQ74159.1"/>
    </source>
</evidence>